<organism evidence="1">
    <name type="scientific">marine sediment metagenome</name>
    <dbReference type="NCBI Taxonomy" id="412755"/>
    <lineage>
        <taxon>unclassified sequences</taxon>
        <taxon>metagenomes</taxon>
        <taxon>ecological metagenomes</taxon>
    </lineage>
</organism>
<name>X0U9T9_9ZZZZ</name>
<feature type="non-terminal residue" evidence="1">
    <location>
        <position position="35"/>
    </location>
</feature>
<dbReference type="AlphaFoldDB" id="X0U9T9"/>
<dbReference type="EMBL" id="BARS01014698">
    <property type="protein sequence ID" value="GAF96076.1"/>
    <property type="molecule type" value="Genomic_DNA"/>
</dbReference>
<reference evidence="1" key="1">
    <citation type="journal article" date="2014" name="Front. Microbiol.">
        <title>High frequency of phylogenetically diverse reductive dehalogenase-homologous genes in deep subseafloor sedimentary metagenomes.</title>
        <authorList>
            <person name="Kawai M."/>
            <person name="Futagami T."/>
            <person name="Toyoda A."/>
            <person name="Takaki Y."/>
            <person name="Nishi S."/>
            <person name="Hori S."/>
            <person name="Arai W."/>
            <person name="Tsubouchi T."/>
            <person name="Morono Y."/>
            <person name="Uchiyama I."/>
            <person name="Ito T."/>
            <person name="Fujiyama A."/>
            <person name="Inagaki F."/>
            <person name="Takami H."/>
        </authorList>
    </citation>
    <scope>NUCLEOTIDE SEQUENCE</scope>
    <source>
        <strain evidence="1">Expedition CK06-06</strain>
    </source>
</reference>
<comment type="caution">
    <text evidence="1">The sequence shown here is derived from an EMBL/GenBank/DDBJ whole genome shotgun (WGS) entry which is preliminary data.</text>
</comment>
<protein>
    <submittedName>
        <fullName evidence="1">Uncharacterized protein</fullName>
    </submittedName>
</protein>
<feature type="non-terminal residue" evidence="1">
    <location>
        <position position="1"/>
    </location>
</feature>
<evidence type="ECO:0000313" key="1">
    <source>
        <dbReference type="EMBL" id="GAF96076.1"/>
    </source>
</evidence>
<accession>X0U9T9</accession>
<sequence length="35" mass="3821">QLKKQFGLDLKDFLLKPAKSVSGESAPTKFELLSG</sequence>
<proteinExistence type="predicted"/>
<gene>
    <name evidence="1" type="ORF">S01H1_24550</name>
</gene>